<dbReference type="Gene3D" id="3.40.50.300">
    <property type="entry name" value="P-loop containing nucleotide triphosphate hydrolases"/>
    <property type="match status" value="1"/>
</dbReference>
<dbReference type="RefSeq" id="WP_196198557.1">
    <property type="nucleotide sequence ID" value="NZ_JADPRT010000025.1"/>
</dbReference>
<dbReference type="PANTHER" id="PTHR42759">
    <property type="entry name" value="MOXR FAMILY PROTEIN"/>
    <property type="match status" value="1"/>
</dbReference>
<reference evidence="3" key="1">
    <citation type="submission" date="2020-11" db="EMBL/GenBank/DDBJ databases">
        <title>Isolation and identification of active actinomycetes.</title>
        <authorList>
            <person name="Yu B."/>
        </authorList>
    </citation>
    <scope>NUCLEOTIDE SEQUENCE</scope>
    <source>
        <strain evidence="3">NEAU-YB345</strain>
    </source>
</reference>
<dbReference type="EMBL" id="JADPRT010000025">
    <property type="protein sequence ID" value="MBF9073711.1"/>
    <property type="molecule type" value="Genomic_DNA"/>
</dbReference>
<feature type="region of interest" description="Disordered" evidence="1">
    <location>
        <begin position="1"/>
        <end position="38"/>
    </location>
</feature>
<dbReference type="InterPro" id="IPR003593">
    <property type="entry name" value="AAA+_ATPase"/>
</dbReference>
<dbReference type="InterPro" id="IPR050764">
    <property type="entry name" value="CbbQ/NirQ/NorQ/GpvN"/>
</dbReference>
<evidence type="ECO:0000259" key="2">
    <source>
        <dbReference type="SMART" id="SM00382"/>
    </source>
</evidence>
<dbReference type="PANTHER" id="PTHR42759:SF1">
    <property type="entry name" value="MAGNESIUM-CHELATASE SUBUNIT CHLD"/>
    <property type="match status" value="1"/>
</dbReference>
<keyword evidence="4" id="KW-1185">Reference proteome</keyword>
<organism evidence="3 4">
    <name type="scientific">Streptacidiphilus fuscans</name>
    <dbReference type="NCBI Taxonomy" id="2789292"/>
    <lineage>
        <taxon>Bacteria</taxon>
        <taxon>Bacillati</taxon>
        <taxon>Actinomycetota</taxon>
        <taxon>Actinomycetes</taxon>
        <taxon>Kitasatosporales</taxon>
        <taxon>Streptomycetaceae</taxon>
        <taxon>Streptacidiphilus</taxon>
    </lineage>
</organism>
<evidence type="ECO:0000313" key="4">
    <source>
        <dbReference type="Proteomes" id="UP000657385"/>
    </source>
</evidence>
<protein>
    <submittedName>
        <fullName evidence="3">MoxR family ATPase</fullName>
    </submittedName>
</protein>
<dbReference type="GO" id="GO:0005524">
    <property type="term" value="F:ATP binding"/>
    <property type="evidence" value="ECO:0007669"/>
    <property type="project" value="InterPro"/>
</dbReference>
<dbReference type="SUPFAM" id="SSF52540">
    <property type="entry name" value="P-loop containing nucleoside triphosphate hydrolases"/>
    <property type="match status" value="1"/>
</dbReference>
<dbReference type="GO" id="GO:0016887">
    <property type="term" value="F:ATP hydrolysis activity"/>
    <property type="evidence" value="ECO:0007669"/>
    <property type="project" value="InterPro"/>
</dbReference>
<proteinExistence type="predicted"/>
<sequence length="341" mass="36635">MGTAAGAGAGSERRAEGQRSGAEAERDQGLGDRSEPASPQALRAQLEETGYLVDEGLAVACFLAVRLHRPIFCEGDAGTGKTALATALAQALDAPLIRLQCYEGIDAAQALYDWDFPRQLLHLKVAEAGGAGGASDTAALEEQLYSPRFLIARPLLRALETWPSVLLVDEIDRADEEFEALLLELLSEWTVTIPELGTLRGERPPIVVLTSNRTREVHDALKRRCLYHWFDHPDFAREVAIVRRRLPEVTERLAVEVTRAVRALRARDLLKPPGVAETLDWAEALHTLGATALDAELATATLGAVLKYHEDIEQARGLDLTALLAGVASGTASGTAPGGAS</sequence>
<evidence type="ECO:0000256" key="1">
    <source>
        <dbReference type="SAM" id="MobiDB-lite"/>
    </source>
</evidence>
<dbReference type="SMART" id="SM00382">
    <property type="entry name" value="AAA"/>
    <property type="match status" value="1"/>
</dbReference>
<dbReference type="AlphaFoldDB" id="A0A931BDN8"/>
<gene>
    <name evidence="3" type="ORF">I2501_37430</name>
</gene>
<comment type="caution">
    <text evidence="3">The sequence shown here is derived from an EMBL/GenBank/DDBJ whole genome shotgun (WGS) entry which is preliminary data.</text>
</comment>
<feature type="compositionally biased region" description="Basic and acidic residues" evidence="1">
    <location>
        <begin position="11"/>
        <end position="35"/>
    </location>
</feature>
<evidence type="ECO:0000313" key="3">
    <source>
        <dbReference type="EMBL" id="MBF9073711.1"/>
    </source>
</evidence>
<feature type="domain" description="AAA+ ATPase" evidence="2">
    <location>
        <begin position="67"/>
        <end position="256"/>
    </location>
</feature>
<accession>A0A931BDN8</accession>
<dbReference type="InterPro" id="IPR027417">
    <property type="entry name" value="P-loop_NTPase"/>
</dbReference>
<dbReference type="Pfam" id="PF07728">
    <property type="entry name" value="AAA_5"/>
    <property type="match status" value="1"/>
</dbReference>
<name>A0A931BDN8_9ACTN</name>
<dbReference type="InterPro" id="IPR011704">
    <property type="entry name" value="ATPase_dyneun-rel_AAA"/>
</dbReference>
<dbReference type="Proteomes" id="UP000657385">
    <property type="component" value="Unassembled WGS sequence"/>
</dbReference>